<evidence type="ECO:0000313" key="1">
    <source>
        <dbReference type="EMBL" id="REG11418.1"/>
    </source>
</evidence>
<comment type="caution">
    <text evidence="1">The sequence shown here is derived from an EMBL/GenBank/DDBJ whole genome shotgun (WGS) entry which is preliminary data.</text>
</comment>
<organism evidence="1 2">
    <name type="scientific">Pelolinea submarina</name>
    <dbReference type="NCBI Taxonomy" id="913107"/>
    <lineage>
        <taxon>Bacteria</taxon>
        <taxon>Bacillati</taxon>
        <taxon>Chloroflexota</taxon>
        <taxon>Anaerolineae</taxon>
        <taxon>Anaerolineales</taxon>
        <taxon>Anaerolineaceae</taxon>
        <taxon>Pelolinea</taxon>
    </lineage>
</organism>
<dbReference type="AlphaFoldDB" id="A0A3E0AIB8"/>
<protein>
    <submittedName>
        <fullName evidence="1">Uncharacterized protein</fullName>
    </submittedName>
</protein>
<dbReference type="SUPFAM" id="SSF56399">
    <property type="entry name" value="ADP-ribosylation"/>
    <property type="match status" value="1"/>
</dbReference>
<reference evidence="1 2" key="1">
    <citation type="submission" date="2018-08" db="EMBL/GenBank/DDBJ databases">
        <title>Genomic Encyclopedia of Type Strains, Phase IV (KMG-IV): sequencing the most valuable type-strain genomes for metagenomic binning, comparative biology and taxonomic classification.</title>
        <authorList>
            <person name="Goeker M."/>
        </authorList>
    </citation>
    <scope>NUCLEOTIDE SEQUENCE [LARGE SCALE GENOMIC DNA]</scope>
    <source>
        <strain evidence="1 2">DSM 23923</strain>
    </source>
</reference>
<name>A0A3E0AIB8_9CHLR</name>
<accession>A0A3E0AIB8</accession>
<proteinExistence type="predicted"/>
<dbReference type="RefSeq" id="WP_116224545.1">
    <property type="nucleotide sequence ID" value="NZ_AP018437.1"/>
</dbReference>
<sequence length="200" mass="22164">MFNFDKRNGIKITFDDIERFNCPDITITVEDVNRYIPPVDIISLDDFTEYERNIIKISFADLPADLNNAITDCYHGTSKEAAEKIVRSGFKVGCGSGMGSGIYFAVGAIGCSSAYKRGNGVILRAKVHWGNVFYLDDKNCPRELIGTGDGVVIRAKKLGYDSLIQSRKYSINNPTVGVVLAKKDTFIKPPQIEVIDIIEN</sequence>
<dbReference type="Proteomes" id="UP000256388">
    <property type="component" value="Unassembled WGS sequence"/>
</dbReference>
<gene>
    <name evidence="1" type="ORF">DFR64_1299</name>
</gene>
<dbReference type="EMBL" id="QUMS01000001">
    <property type="protein sequence ID" value="REG11418.1"/>
    <property type="molecule type" value="Genomic_DNA"/>
</dbReference>
<dbReference type="Gene3D" id="3.90.228.10">
    <property type="match status" value="1"/>
</dbReference>
<keyword evidence="2" id="KW-1185">Reference proteome</keyword>
<evidence type="ECO:0000313" key="2">
    <source>
        <dbReference type="Proteomes" id="UP000256388"/>
    </source>
</evidence>